<dbReference type="InterPro" id="IPR036291">
    <property type="entry name" value="NAD(P)-bd_dom_sf"/>
</dbReference>
<evidence type="ECO:0000313" key="3">
    <source>
        <dbReference type="Proteomes" id="UP000186323"/>
    </source>
</evidence>
<dbReference type="SUPFAM" id="SSF51735">
    <property type="entry name" value="NAD(P)-binding Rossmann-fold domains"/>
    <property type="match status" value="1"/>
</dbReference>
<reference evidence="3" key="1">
    <citation type="submission" date="2016-10" db="EMBL/GenBank/DDBJ databases">
        <authorList>
            <person name="Wegmann U."/>
        </authorList>
    </citation>
    <scope>NUCLEOTIDE SEQUENCE [LARGE SCALE GENOMIC DNA]</scope>
</reference>
<comment type="similarity">
    <text evidence="1">Belongs to the short-chain dehydrogenases/reductases (SDR) family.</text>
</comment>
<dbReference type="KEGG" id="dpg:DESPIGER_2400"/>
<sequence>MRLTFHGSVLILGGSSDLGRALALALCAEGAQVCCVCRDDAGCARCAQDGLPALVLADPETLPARCEALLGRPVGHLADLLHSRFEQLVALAAPGAIERWADDDIALRARCLRAVGRAMLARRFGRCVFVSSSAAQRPSPGQGWYAAAKLAGEGLYRSLGVELAGRGLSACSVRLSWLDAGRGHEFLSRHGQVARAMPAGRCLGPDEVLPGLCFLLSAEAAAINGSVVTLDGGLGALKLPEL</sequence>
<accession>A0A1K1LHP2</accession>
<dbReference type="InterPro" id="IPR020904">
    <property type="entry name" value="Sc_DH/Rdtase_CS"/>
</dbReference>
<dbReference type="PRINTS" id="PR00081">
    <property type="entry name" value="GDHRDH"/>
</dbReference>
<dbReference type="OrthoDB" id="5415525at2"/>
<dbReference type="CDD" id="cd05233">
    <property type="entry name" value="SDR_c"/>
    <property type="match status" value="1"/>
</dbReference>
<organism evidence="2 3">
    <name type="scientific">Desulfovibrio piger</name>
    <dbReference type="NCBI Taxonomy" id="901"/>
    <lineage>
        <taxon>Bacteria</taxon>
        <taxon>Pseudomonadati</taxon>
        <taxon>Thermodesulfobacteriota</taxon>
        <taxon>Desulfovibrionia</taxon>
        <taxon>Desulfovibrionales</taxon>
        <taxon>Desulfovibrionaceae</taxon>
        <taxon>Desulfovibrio</taxon>
    </lineage>
</organism>
<dbReference type="PROSITE" id="PS00061">
    <property type="entry name" value="ADH_SHORT"/>
    <property type="match status" value="1"/>
</dbReference>
<proteinExistence type="inferred from homology"/>
<evidence type="ECO:0000313" key="2">
    <source>
        <dbReference type="EMBL" id="SFV74221.1"/>
    </source>
</evidence>
<dbReference type="InterPro" id="IPR050259">
    <property type="entry name" value="SDR"/>
</dbReference>
<evidence type="ECO:0000256" key="1">
    <source>
        <dbReference type="ARBA" id="ARBA00006484"/>
    </source>
</evidence>
<dbReference type="AlphaFoldDB" id="A0A1K1LHP2"/>
<dbReference type="EMBL" id="LT630450">
    <property type="protein sequence ID" value="SFV74221.1"/>
    <property type="molecule type" value="Genomic_DNA"/>
</dbReference>
<name>A0A1K1LHP2_9BACT</name>
<dbReference type="Gene3D" id="3.40.50.720">
    <property type="entry name" value="NAD(P)-binding Rossmann-like Domain"/>
    <property type="match status" value="2"/>
</dbReference>
<dbReference type="Pfam" id="PF13561">
    <property type="entry name" value="adh_short_C2"/>
    <property type="match status" value="1"/>
</dbReference>
<dbReference type="GO" id="GO:0032787">
    <property type="term" value="P:monocarboxylic acid metabolic process"/>
    <property type="evidence" value="ECO:0007669"/>
    <property type="project" value="UniProtKB-ARBA"/>
</dbReference>
<protein>
    <submittedName>
        <fullName evidence="2">3-oxoacyl-[acyl-carrier protein] reductase</fullName>
        <ecNumber evidence="2">1.1.1.100</ecNumber>
    </submittedName>
</protein>
<dbReference type="Proteomes" id="UP000186323">
    <property type="component" value="Chromosome I"/>
</dbReference>
<dbReference type="EC" id="1.1.1.100" evidence="2"/>
<dbReference type="InterPro" id="IPR002347">
    <property type="entry name" value="SDR_fam"/>
</dbReference>
<dbReference type="RefSeq" id="WP_072337054.1">
    <property type="nucleotide sequence ID" value="NZ_DBGALU010000097.1"/>
</dbReference>
<keyword evidence="3" id="KW-1185">Reference proteome</keyword>
<gene>
    <name evidence="2" type="ORF">DESPIGER_2400</name>
</gene>
<dbReference type="GO" id="GO:0004316">
    <property type="term" value="F:3-oxoacyl-[acyl-carrier-protein] reductase (NADPH) activity"/>
    <property type="evidence" value="ECO:0007669"/>
    <property type="project" value="UniProtKB-EC"/>
</dbReference>
<dbReference type="PANTHER" id="PTHR42879">
    <property type="entry name" value="3-OXOACYL-(ACYL-CARRIER-PROTEIN) REDUCTASE"/>
    <property type="match status" value="1"/>
</dbReference>
<keyword evidence="2" id="KW-0560">Oxidoreductase</keyword>